<protein>
    <submittedName>
        <fullName evidence="1">Uncharacterized protein</fullName>
    </submittedName>
</protein>
<organism evidence="1 2">
    <name type="scientific">Dorcoceras hygrometricum</name>
    <dbReference type="NCBI Taxonomy" id="472368"/>
    <lineage>
        <taxon>Eukaryota</taxon>
        <taxon>Viridiplantae</taxon>
        <taxon>Streptophyta</taxon>
        <taxon>Embryophyta</taxon>
        <taxon>Tracheophyta</taxon>
        <taxon>Spermatophyta</taxon>
        <taxon>Magnoliopsida</taxon>
        <taxon>eudicotyledons</taxon>
        <taxon>Gunneridae</taxon>
        <taxon>Pentapetalae</taxon>
        <taxon>asterids</taxon>
        <taxon>lamiids</taxon>
        <taxon>Lamiales</taxon>
        <taxon>Gesneriaceae</taxon>
        <taxon>Didymocarpoideae</taxon>
        <taxon>Trichosporeae</taxon>
        <taxon>Loxocarpinae</taxon>
        <taxon>Dorcoceras</taxon>
    </lineage>
</organism>
<name>A0A2Z6ZTZ6_9LAMI</name>
<keyword evidence="2" id="KW-1185">Reference proteome</keyword>
<reference evidence="1 2" key="1">
    <citation type="journal article" date="2015" name="Proc. Natl. Acad. Sci. U.S.A.">
        <title>The resurrection genome of Boea hygrometrica: A blueprint for survival of dehydration.</title>
        <authorList>
            <person name="Xiao L."/>
            <person name="Yang G."/>
            <person name="Zhang L."/>
            <person name="Yang X."/>
            <person name="Zhao S."/>
            <person name="Ji Z."/>
            <person name="Zhou Q."/>
            <person name="Hu M."/>
            <person name="Wang Y."/>
            <person name="Chen M."/>
            <person name="Xu Y."/>
            <person name="Jin H."/>
            <person name="Xiao X."/>
            <person name="Hu G."/>
            <person name="Bao F."/>
            <person name="Hu Y."/>
            <person name="Wan P."/>
            <person name="Li L."/>
            <person name="Deng X."/>
            <person name="Kuang T."/>
            <person name="Xiang C."/>
            <person name="Zhu J.K."/>
            <person name="Oliver M.J."/>
            <person name="He Y."/>
        </authorList>
    </citation>
    <scope>NUCLEOTIDE SEQUENCE [LARGE SCALE GENOMIC DNA]</scope>
    <source>
        <strain evidence="2">cv. XS01</strain>
    </source>
</reference>
<gene>
    <name evidence="1" type="ORF">F511_46283</name>
</gene>
<dbReference type="Proteomes" id="UP000250235">
    <property type="component" value="Unassembled WGS sequence"/>
</dbReference>
<dbReference type="AlphaFoldDB" id="A0A2Z6ZTZ6"/>
<accession>A0A2Z6ZTZ6</accession>
<sequence length="91" mass="10126">MTSSALIHLLNLHTTSLHLSRFASSADSQHDVASALRFSLHLLIANAKRCRSNLFKRHRFANANSKYQLLMKLSAGCFLLNDDVTADVIQS</sequence>
<proteinExistence type="predicted"/>
<evidence type="ECO:0000313" key="1">
    <source>
        <dbReference type="EMBL" id="KZT76692.1"/>
    </source>
</evidence>
<evidence type="ECO:0000313" key="2">
    <source>
        <dbReference type="Proteomes" id="UP000250235"/>
    </source>
</evidence>
<dbReference type="EMBL" id="KV100876">
    <property type="protein sequence ID" value="KZT76692.1"/>
    <property type="molecule type" value="Genomic_DNA"/>
</dbReference>